<evidence type="ECO:0000259" key="4">
    <source>
        <dbReference type="Pfam" id="PF24883"/>
    </source>
</evidence>
<protein>
    <submittedName>
        <fullName evidence="5">Het-eN</fullName>
    </submittedName>
</protein>
<feature type="repeat" description="ANK" evidence="3">
    <location>
        <begin position="643"/>
        <end position="675"/>
    </location>
</feature>
<evidence type="ECO:0000256" key="3">
    <source>
        <dbReference type="PROSITE-ProRule" id="PRU00023"/>
    </source>
</evidence>
<feature type="repeat" description="ANK" evidence="3">
    <location>
        <begin position="566"/>
        <end position="598"/>
    </location>
</feature>
<dbReference type="InterPro" id="IPR027417">
    <property type="entry name" value="P-loop_NTPase"/>
</dbReference>
<dbReference type="InterPro" id="IPR002110">
    <property type="entry name" value="Ankyrin_rpt"/>
</dbReference>
<evidence type="ECO:0000313" key="5">
    <source>
        <dbReference type="EMBL" id="KID61159.1"/>
    </source>
</evidence>
<dbReference type="Gene3D" id="1.25.40.20">
    <property type="entry name" value="Ankyrin repeat-containing domain"/>
    <property type="match status" value="3"/>
</dbReference>
<keyword evidence="1" id="KW-0677">Repeat</keyword>
<feature type="repeat" description="ANK" evidence="3">
    <location>
        <begin position="747"/>
        <end position="781"/>
    </location>
</feature>
<comment type="caution">
    <text evidence="5">The sequence shown here is derived from an EMBL/GenBank/DDBJ whole genome shotgun (WGS) entry which is preliminary data.</text>
</comment>
<dbReference type="PANTHER" id="PTHR24180">
    <property type="entry name" value="CYCLIN-DEPENDENT KINASE INHIBITOR 2C-RELATED"/>
    <property type="match status" value="1"/>
</dbReference>
<dbReference type="InterPro" id="IPR051637">
    <property type="entry name" value="Ank_repeat_dom-contain_49"/>
</dbReference>
<dbReference type="Pfam" id="PF12796">
    <property type="entry name" value="Ank_2"/>
    <property type="match status" value="3"/>
</dbReference>
<feature type="repeat" description="ANK" evidence="3">
    <location>
        <begin position="533"/>
        <end position="565"/>
    </location>
</feature>
<dbReference type="SUPFAM" id="SSF52540">
    <property type="entry name" value="P-loop containing nucleoside triphosphate hydrolases"/>
    <property type="match status" value="1"/>
</dbReference>
<dbReference type="PROSITE" id="PS50088">
    <property type="entry name" value="ANK_REPEAT"/>
    <property type="match status" value="7"/>
</dbReference>
<dbReference type="PRINTS" id="PR01415">
    <property type="entry name" value="ANKYRIN"/>
</dbReference>
<dbReference type="Proteomes" id="UP000031186">
    <property type="component" value="Unassembled WGS sequence"/>
</dbReference>
<gene>
    <name evidence="5" type="ORF">MAN_09443</name>
</gene>
<dbReference type="HOGENOM" id="CLU_000288_34_14_1"/>
<dbReference type="Gene3D" id="3.40.50.300">
    <property type="entry name" value="P-loop containing nucleotide triphosphate hydrolases"/>
    <property type="match status" value="1"/>
</dbReference>
<dbReference type="Pfam" id="PF13637">
    <property type="entry name" value="Ank_4"/>
    <property type="match status" value="1"/>
</dbReference>
<dbReference type="PANTHER" id="PTHR24180:SF45">
    <property type="entry name" value="POLY [ADP-RIBOSE] POLYMERASE TANKYRASE"/>
    <property type="match status" value="1"/>
</dbReference>
<sequence length="813" mass="91483">MENRYYDIDAAQAGTCTWLSRHTIYREWVERNRGLLWIKGKPGSGKSTLLRHALDNANKGRDMKEKPLILSFFFHGRGTELQRTPPGFYRSLLHQLSKIPDAVSDVVDTFQEKCETFGEVGKTWQWHPKQLRDLFESSIREALKLRPICLFVDALDECGEKDATMLAQRFKDLLDSLRSTAYNSFHICFTCRPYPIVALDSEFRICVEEGNETDISNFVGHQLSELRPTILPRIRNLITERANGVFLWASLIVKKIVSLNLKHTKSEEMEDAILQVPQELDDLYRQLIEGMGSDSVLLIQCICVAMQPLSIDDWRWAMVVKTDCPYSSLQEGRNSPDYKPDDESIKKEIQLLSHGLIEVTSNKTIQFIHQTVKDFFVENGLWLLKPLGSVPDGISESDFAVGMAHHELSRICVRFLKMVPSTQMFLNIAAERTHEIPLSRYATIEWVPHVQQSEKRGILQDTVLQDNLLDCFPWLMQTVPSPFMRFYCKEFNRLLQCSHMSYLSHVASKFGLTGLLQAMLRRSKSVVDEKDERGRTPLMYAAENRHEATARLLLGYGADIEANDKKGQTPLFFAAVSGHEGIVQLLLERGADVDGLGERRAHGNNKKHYEGKTPLMCAAEEGHEATARLLLGHGADIEANDEKGQTPLFFAAQSGQEGVVRLLLKHGAAYGNIKDRQGRTPLLIAAARGNKSLGTIQLLLKHGADINIKDREGRTPLSIAAGQWGKSLGIMQLLLEHGADINIKDREGRTPLLIAAAEGDANPAIIQLLLEHGAACDINVKDRQGRTPLSIAAHKGDKRTLQLLRKYRDGRNA</sequence>
<dbReference type="EMBL" id="AZNF01000016">
    <property type="protein sequence ID" value="KID61159.1"/>
    <property type="molecule type" value="Genomic_DNA"/>
</dbReference>
<dbReference type="InterPro" id="IPR036770">
    <property type="entry name" value="Ankyrin_rpt-contain_sf"/>
</dbReference>
<feature type="repeat" description="ANK" evidence="3">
    <location>
        <begin position="610"/>
        <end position="642"/>
    </location>
</feature>
<keyword evidence="6" id="KW-1185">Reference proteome</keyword>
<feature type="domain" description="Nephrocystin 3-like N-terminal" evidence="4">
    <location>
        <begin position="14"/>
        <end position="192"/>
    </location>
</feature>
<dbReference type="Pfam" id="PF24883">
    <property type="entry name" value="NPHP3_N"/>
    <property type="match status" value="1"/>
</dbReference>
<dbReference type="VEuPathDB" id="FungiDB:MAN_09443"/>
<feature type="non-terminal residue" evidence="5">
    <location>
        <position position="1"/>
    </location>
</feature>
<proteinExistence type="predicted"/>
<dbReference type="OrthoDB" id="7464126at2759"/>
<evidence type="ECO:0000256" key="1">
    <source>
        <dbReference type="ARBA" id="ARBA00022737"/>
    </source>
</evidence>
<dbReference type="InterPro" id="IPR056884">
    <property type="entry name" value="NPHP3-like_N"/>
</dbReference>
<dbReference type="PROSITE" id="PS50297">
    <property type="entry name" value="ANK_REP_REGION"/>
    <property type="match status" value="7"/>
</dbReference>
<keyword evidence="2 3" id="KW-0040">ANK repeat</keyword>
<feature type="repeat" description="ANK" evidence="3">
    <location>
        <begin position="712"/>
        <end position="746"/>
    </location>
</feature>
<organism evidence="5 6">
    <name type="scientific">Metarhizium anisopliae (strain ARSEF 549)</name>
    <dbReference type="NCBI Taxonomy" id="3151832"/>
    <lineage>
        <taxon>Eukaryota</taxon>
        <taxon>Fungi</taxon>
        <taxon>Dikarya</taxon>
        <taxon>Ascomycota</taxon>
        <taxon>Pezizomycotina</taxon>
        <taxon>Sordariomycetes</taxon>
        <taxon>Hypocreomycetidae</taxon>
        <taxon>Hypocreales</taxon>
        <taxon>Clavicipitaceae</taxon>
        <taxon>Metarhizium</taxon>
    </lineage>
</organism>
<reference evidence="5 6" key="1">
    <citation type="journal article" date="2014" name="Proc. Natl. Acad. Sci. U.S.A.">
        <title>Trajectory and genomic determinants of fungal-pathogen speciation and host adaptation.</title>
        <authorList>
            <person name="Hu X."/>
            <person name="Xiao G."/>
            <person name="Zheng P."/>
            <person name="Shang Y."/>
            <person name="Su Y."/>
            <person name="Zhang X."/>
            <person name="Liu X."/>
            <person name="Zhan S."/>
            <person name="St Leger R.J."/>
            <person name="Wang C."/>
        </authorList>
    </citation>
    <scope>NUCLEOTIDE SEQUENCE [LARGE SCALE GENOMIC DNA]</scope>
    <source>
        <strain evidence="5 6">ARSEF 549</strain>
    </source>
</reference>
<evidence type="ECO:0000256" key="2">
    <source>
        <dbReference type="ARBA" id="ARBA00023043"/>
    </source>
</evidence>
<accession>A0A0B4FY04</accession>
<dbReference type="AlphaFoldDB" id="A0A0B4FY04"/>
<feature type="repeat" description="ANK" evidence="3">
    <location>
        <begin position="677"/>
        <end position="711"/>
    </location>
</feature>
<evidence type="ECO:0000313" key="6">
    <source>
        <dbReference type="Proteomes" id="UP000031186"/>
    </source>
</evidence>
<dbReference type="SMART" id="SM00248">
    <property type="entry name" value="ANK"/>
    <property type="match status" value="8"/>
</dbReference>
<dbReference type="SUPFAM" id="SSF48403">
    <property type="entry name" value="Ankyrin repeat"/>
    <property type="match status" value="1"/>
</dbReference>
<name>A0A0B4FY04_METAF</name>